<accession>A0A0F4JRN3</accession>
<name>A0A0F4JRN3_9ACTN</name>
<dbReference type="AlphaFoldDB" id="A0A0F4JRN3"/>
<evidence type="ECO:0000313" key="1">
    <source>
        <dbReference type="EMBL" id="KJY35601.1"/>
    </source>
</evidence>
<feature type="non-terminal residue" evidence="1">
    <location>
        <position position="137"/>
    </location>
</feature>
<sequence length="137" mass="14487">MRACLDGAAVPPWDLLESLLLDLPGAPGAAAQEAAYASALRAAAVAAWDARPEGAQELRTLLSLSAATEQRAAVEEALRTLTARLNATADPAEAQVLSRELAWTHDDAVRATSRQTDLRTRLSSLPLPAVPRQRTPA</sequence>
<keyword evidence="2" id="KW-1185">Reference proteome</keyword>
<gene>
    <name evidence="1" type="ORF">VR44_09710</name>
</gene>
<dbReference type="Proteomes" id="UP000033551">
    <property type="component" value="Unassembled WGS sequence"/>
</dbReference>
<comment type="caution">
    <text evidence="1">The sequence shown here is derived from an EMBL/GenBank/DDBJ whole genome shotgun (WGS) entry which is preliminary data.</text>
</comment>
<dbReference type="EMBL" id="JZWV01000211">
    <property type="protein sequence ID" value="KJY35601.1"/>
    <property type="molecule type" value="Genomic_DNA"/>
</dbReference>
<evidence type="ECO:0000313" key="2">
    <source>
        <dbReference type="Proteomes" id="UP000033551"/>
    </source>
</evidence>
<organism evidence="1 2">
    <name type="scientific">Streptomyces katrae</name>
    <dbReference type="NCBI Taxonomy" id="68223"/>
    <lineage>
        <taxon>Bacteria</taxon>
        <taxon>Bacillati</taxon>
        <taxon>Actinomycetota</taxon>
        <taxon>Actinomycetes</taxon>
        <taxon>Kitasatosporales</taxon>
        <taxon>Streptomycetaceae</taxon>
        <taxon>Streptomyces</taxon>
    </lineage>
</organism>
<proteinExistence type="predicted"/>
<reference evidence="1 2" key="1">
    <citation type="submission" date="2015-02" db="EMBL/GenBank/DDBJ databases">
        <authorList>
            <person name="Ju K.-S."/>
            <person name="Doroghazi J.R."/>
            <person name="Metcalf W."/>
        </authorList>
    </citation>
    <scope>NUCLEOTIDE SEQUENCE [LARGE SCALE GENOMIC DNA]</scope>
    <source>
        <strain evidence="1 2">NRRL ISP-5550</strain>
    </source>
</reference>
<protein>
    <submittedName>
        <fullName evidence="1">Uncharacterized protein</fullName>
    </submittedName>
</protein>
<dbReference type="STRING" id="68223.GCA_002028425_05667"/>